<reference evidence="2" key="1">
    <citation type="journal article" date="2019" name="Int. J. Syst. Evol. Microbiol.">
        <title>The Global Catalogue of Microorganisms (GCM) 10K type strain sequencing project: providing services to taxonomists for standard genome sequencing and annotation.</title>
        <authorList>
            <consortium name="The Broad Institute Genomics Platform"/>
            <consortium name="The Broad Institute Genome Sequencing Center for Infectious Disease"/>
            <person name="Wu L."/>
            <person name="Ma J."/>
        </authorList>
    </citation>
    <scope>NUCLEOTIDE SEQUENCE [LARGE SCALE GENOMIC DNA]</scope>
    <source>
        <strain evidence="2">JCM 17666</strain>
    </source>
</reference>
<gene>
    <name evidence="1" type="ORF">GCM10023144_37100</name>
</gene>
<evidence type="ECO:0000313" key="2">
    <source>
        <dbReference type="Proteomes" id="UP001501671"/>
    </source>
</evidence>
<sequence length="100" mass="10830">MRKRSASAGLAGAMEVWGTAVTVRGIQNGAEAALPVAAVDRAQAGRIDGDWRVPYNKLPRSRRHRRVFLRFWTRPGQALTCALACPAAARHPSPLPKVST</sequence>
<accession>A0ABP8HGV0</accession>
<evidence type="ECO:0000313" key="1">
    <source>
        <dbReference type="EMBL" id="GAA4339172.1"/>
    </source>
</evidence>
<keyword evidence="2" id="KW-1185">Reference proteome</keyword>
<dbReference type="EMBL" id="BAABFO010000021">
    <property type="protein sequence ID" value="GAA4339172.1"/>
    <property type="molecule type" value="Genomic_DNA"/>
</dbReference>
<comment type="caution">
    <text evidence="1">The sequence shown here is derived from an EMBL/GenBank/DDBJ whole genome shotgun (WGS) entry which is preliminary data.</text>
</comment>
<dbReference type="Proteomes" id="UP001501671">
    <property type="component" value="Unassembled WGS sequence"/>
</dbReference>
<proteinExistence type="predicted"/>
<protein>
    <submittedName>
        <fullName evidence="1">Uncharacterized protein</fullName>
    </submittedName>
</protein>
<organism evidence="1 2">
    <name type="scientific">Pigmentiphaga soli</name>
    <dbReference type="NCBI Taxonomy" id="1007095"/>
    <lineage>
        <taxon>Bacteria</taxon>
        <taxon>Pseudomonadati</taxon>
        <taxon>Pseudomonadota</taxon>
        <taxon>Betaproteobacteria</taxon>
        <taxon>Burkholderiales</taxon>
        <taxon>Alcaligenaceae</taxon>
        <taxon>Pigmentiphaga</taxon>
    </lineage>
</organism>
<name>A0ABP8HGV0_9BURK</name>